<evidence type="ECO:0000256" key="2">
    <source>
        <dbReference type="SAM" id="MobiDB-lite"/>
    </source>
</evidence>
<feature type="compositionally biased region" description="Low complexity" evidence="2">
    <location>
        <begin position="535"/>
        <end position="564"/>
    </location>
</feature>
<keyword evidence="1" id="KW-0378">Hydrolase</keyword>
<name>A0A834WIC4_9FABA</name>
<dbReference type="Gene3D" id="3.30.420.10">
    <property type="entry name" value="Ribonuclease H-like superfamily/Ribonuclease H"/>
    <property type="match status" value="1"/>
</dbReference>
<evidence type="ECO:0000313" key="5">
    <source>
        <dbReference type="Proteomes" id="UP000634136"/>
    </source>
</evidence>
<proteinExistence type="predicted"/>
<dbReference type="Pfam" id="PF13976">
    <property type="entry name" value="gag_pre-integrs"/>
    <property type="match status" value="1"/>
</dbReference>
<organism evidence="4 5">
    <name type="scientific">Senna tora</name>
    <dbReference type="NCBI Taxonomy" id="362788"/>
    <lineage>
        <taxon>Eukaryota</taxon>
        <taxon>Viridiplantae</taxon>
        <taxon>Streptophyta</taxon>
        <taxon>Embryophyta</taxon>
        <taxon>Tracheophyta</taxon>
        <taxon>Spermatophyta</taxon>
        <taxon>Magnoliopsida</taxon>
        <taxon>eudicotyledons</taxon>
        <taxon>Gunneridae</taxon>
        <taxon>Pentapetalae</taxon>
        <taxon>rosids</taxon>
        <taxon>fabids</taxon>
        <taxon>Fabales</taxon>
        <taxon>Fabaceae</taxon>
        <taxon>Caesalpinioideae</taxon>
        <taxon>Cassia clade</taxon>
        <taxon>Senna</taxon>
    </lineage>
</organism>
<dbReference type="EMBL" id="JAAIUW010000008">
    <property type="protein sequence ID" value="KAF7821898.1"/>
    <property type="molecule type" value="Genomic_DNA"/>
</dbReference>
<dbReference type="SUPFAM" id="SSF53098">
    <property type="entry name" value="Ribonuclease H-like"/>
    <property type="match status" value="1"/>
</dbReference>
<dbReference type="GO" id="GO:0003676">
    <property type="term" value="F:nucleic acid binding"/>
    <property type="evidence" value="ECO:0007669"/>
    <property type="project" value="InterPro"/>
</dbReference>
<feature type="region of interest" description="Disordered" evidence="2">
    <location>
        <begin position="125"/>
        <end position="155"/>
    </location>
</feature>
<dbReference type="InterPro" id="IPR012337">
    <property type="entry name" value="RNaseH-like_sf"/>
</dbReference>
<dbReference type="OrthoDB" id="1306223at2759"/>
<comment type="caution">
    <text evidence="4">The sequence shown here is derived from an EMBL/GenBank/DDBJ whole genome shotgun (WGS) entry which is preliminary data.</text>
</comment>
<accession>A0A834WIC4</accession>
<feature type="compositionally biased region" description="Basic and acidic residues" evidence="2">
    <location>
        <begin position="125"/>
        <end position="151"/>
    </location>
</feature>
<gene>
    <name evidence="4" type="ORF">G2W53_027353</name>
</gene>
<dbReference type="InterPro" id="IPR001584">
    <property type="entry name" value="Integrase_cat-core"/>
</dbReference>
<feature type="region of interest" description="Disordered" evidence="2">
    <location>
        <begin position="532"/>
        <end position="593"/>
    </location>
</feature>
<dbReference type="InterPro" id="IPR025724">
    <property type="entry name" value="GAG-pre-integrase_dom"/>
</dbReference>
<dbReference type="Proteomes" id="UP000634136">
    <property type="component" value="Unassembled WGS sequence"/>
</dbReference>
<reference evidence="4" key="1">
    <citation type="submission" date="2020-09" db="EMBL/GenBank/DDBJ databases">
        <title>Genome-Enabled Discovery of Anthraquinone Biosynthesis in Senna tora.</title>
        <authorList>
            <person name="Kang S.-H."/>
            <person name="Pandey R.P."/>
            <person name="Lee C.-M."/>
            <person name="Sim J.-S."/>
            <person name="Jeong J.-T."/>
            <person name="Choi B.-S."/>
            <person name="Jung M."/>
            <person name="Ginzburg D."/>
            <person name="Zhao K."/>
            <person name="Won S.Y."/>
            <person name="Oh T.-J."/>
            <person name="Yu Y."/>
            <person name="Kim N.-H."/>
            <person name="Lee O.R."/>
            <person name="Lee T.-H."/>
            <person name="Bashyal P."/>
            <person name="Kim T.-S."/>
            <person name="Lee W.-H."/>
            <person name="Kawkins C."/>
            <person name="Kim C.-K."/>
            <person name="Kim J.S."/>
            <person name="Ahn B.O."/>
            <person name="Rhee S.Y."/>
            <person name="Sohng J.K."/>
        </authorList>
    </citation>
    <scope>NUCLEOTIDE SEQUENCE</scope>
    <source>
        <tissue evidence="4">Leaf</tissue>
    </source>
</reference>
<feature type="domain" description="Integrase catalytic" evidence="3">
    <location>
        <begin position="424"/>
        <end position="515"/>
    </location>
</feature>
<evidence type="ECO:0000313" key="4">
    <source>
        <dbReference type="EMBL" id="KAF7821898.1"/>
    </source>
</evidence>
<dbReference type="GO" id="GO:0008233">
    <property type="term" value="F:peptidase activity"/>
    <property type="evidence" value="ECO:0007669"/>
    <property type="project" value="UniProtKB-KW"/>
</dbReference>
<protein>
    <submittedName>
        <fullName evidence="4">Retrovirus-related Pol polyprotein from transposon TNT 1-94</fullName>
    </submittedName>
</protein>
<dbReference type="Pfam" id="PF00665">
    <property type="entry name" value="rve"/>
    <property type="match status" value="1"/>
</dbReference>
<keyword evidence="5" id="KW-1185">Reference proteome</keyword>
<dbReference type="GO" id="GO:0015074">
    <property type="term" value="P:DNA integration"/>
    <property type="evidence" value="ECO:0007669"/>
    <property type="project" value="InterPro"/>
</dbReference>
<keyword evidence="1" id="KW-0645">Protease</keyword>
<sequence>MSSIQQGSDSITAYYNKTHKAWDEIDRLSPTPTCTCNKCTCDLTKKLKDITASNRFIQFLMGLNAEYEVIRGQILNLDPLLGVSKTFNVIARAESEKNVSNLFSTNTVDASALLVKNYVAKSEADSKGGNKKKEAGKKSDRHEGIKKEKGTGGKKAVANMAEAEISQEGSKGKQGEDLASMVSLLIKQEMGKLLKAKQTDEHVNYANLMDFAGNNSNSASDCNMPSIHGCWIIDTGASSHMSSDFNLMKLVTSVNPPIKVHLPDSSTKVVTQKGQACLHPKLTLQNVLIVPSFKFNLLSVNKLARDTGLYLTFHKFHCIVQDSKSRDVIAVAKVKKNLYILEKKSFYPHIIKEVLAQYDSNLHFANHILACNLSSSINESSFSLWHQRLGHCPATVIDKIDSFQIDKSSQIPICDVCHLAKQHRLPFPKSHTKSEKALEKIHVDLWGPYAVPSLTQAHYVLTIVDDYSRVTWTFLLRNKSQVPQTLENFLNQVQKQYEKPVKIIRTDNGTEFLNKDCENIFDENSESELSVLPEPFNTPNLTNSSPSTSSADFSPSNSSTNQSSAIGQSSHTTSTEISQTASTVSPIPRASTRAKNPPAWLNDYVYIFICALNFARKCSNTLENAHFAYVDMHFVSVANAKIGMHSMGCYDALIEKPRLIVKVFP</sequence>
<dbReference type="InterPro" id="IPR036397">
    <property type="entry name" value="RNaseH_sf"/>
</dbReference>
<dbReference type="AlphaFoldDB" id="A0A834WIC4"/>
<dbReference type="PANTHER" id="PTHR42648:SF31">
    <property type="entry name" value="RNA-DIRECTED DNA POLYMERASE"/>
    <property type="match status" value="1"/>
</dbReference>
<dbReference type="InterPro" id="IPR054722">
    <property type="entry name" value="PolX-like_BBD"/>
</dbReference>
<evidence type="ECO:0000259" key="3">
    <source>
        <dbReference type="PROSITE" id="PS50994"/>
    </source>
</evidence>
<dbReference type="Pfam" id="PF22936">
    <property type="entry name" value="Pol_BBD"/>
    <property type="match status" value="1"/>
</dbReference>
<feature type="compositionally biased region" description="Polar residues" evidence="2">
    <location>
        <begin position="565"/>
        <end position="585"/>
    </location>
</feature>
<dbReference type="PANTHER" id="PTHR42648">
    <property type="entry name" value="TRANSPOSASE, PUTATIVE-RELATED"/>
    <property type="match status" value="1"/>
</dbReference>
<dbReference type="InterPro" id="IPR039537">
    <property type="entry name" value="Retrotran_Ty1/copia-like"/>
</dbReference>
<evidence type="ECO:0000256" key="1">
    <source>
        <dbReference type="ARBA" id="ARBA00022670"/>
    </source>
</evidence>
<dbReference type="GO" id="GO:0006508">
    <property type="term" value="P:proteolysis"/>
    <property type="evidence" value="ECO:0007669"/>
    <property type="project" value="UniProtKB-KW"/>
</dbReference>
<dbReference type="PROSITE" id="PS50994">
    <property type="entry name" value="INTEGRASE"/>
    <property type="match status" value="1"/>
</dbReference>